<evidence type="ECO:0000313" key="7">
    <source>
        <dbReference type="Proteomes" id="UP000267250"/>
    </source>
</evidence>
<evidence type="ECO:0000313" key="6">
    <source>
        <dbReference type="EMBL" id="AZR72701.1"/>
    </source>
</evidence>
<dbReference type="GO" id="GO:0003824">
    <property type="term" value="F:catalytic activity"/>
    <property type="evidence" value="ECO:0007669"/>
    <property type="project" value="InterPro"/>
</dbReference>
<dbReference type="GO" id="GO:0051536">
    <property type="term" value="F:iron-sulfur cluster binding"/>
    <property type="evidence" value="ECO:0007669"/>
    <property type="project" value="UniProtKB-KW"/>
</dbReference>
<dbReference type="AlphaFoldDB" id="A0A3S9SWN4"/>
<name>A0A3S9SWN4_9FIRM</name>
<dbReference type="Proteomes" id="UP000267250">
    <property type="component" value="Chromosome"/>
</dbReference>
<dbReference type="PANTHER" id="PTHR11228">
    <property type="entry name" value="RADICAL SAM DOMAIN PROTEIN"/>
    <property type="match status" value="1"/>
</dbReference>
<gene>
    <name evidence="6" type="ORF">BBF96_04420</name>
</gene>
<evidence type="ECO:0000256" key="4">
    <source>
        <dbReference type="ARBA" id="ARBA00023014"/>
    </source>
</evidence>
<dbReference type="Gene3D" id="3.20.20.70">
    <property type="entry name" value="Aldolase class I"/>
    <property type="match status" value="1"/>
</dbReference>
<dbReference type="InterPro" id="IPR013785">
    <property type="entry name" value="Aldolase_TIM"/>
</dbReference>
<keyword evidence="7" id="KW-1185">Reference proteome</keyword>
<sequence>MGINFKWDITYRCNLNCNHCVNGNFLNQTDQELSTEGVKKVIDRLSDIDTDYVHLLGGEPTFRKDFYEIMDYFGEKKRVYN</sequence>
<evidence type="ECO:0000259" key="5">
    <source>
        <dbReference type="Pfam" id="PF04055"/>
    </source>
</evidence>
<keyword evidence="1" id="KW-0949">S-adenosyl-L-methionine</keyword>
<dbReference type="KEGG" id="aft:BBF96_04420"/>
<dbReference type="RefSeq" id="WP_164730902.1">
    <property type="nucleotide sequence ID" value="NZ_CP016379.1"/>
</dbReference>
<dbReference type="InterPro" id="IPR007197">
    <property type="entry name" value="rSAM"/>
</dbReference>
<evidence type="ECO:0000256" key="3">
    <source>
        <dbReference type="ARBA" id="ARBA00023004"/>
    </source>
</evidence>
<keyword evidence="2" id="KW-0479">Metal-binding</keyword>
<evidence type="ECO:0000256" key="2">
    <source>
        <dbReference type="ARBA" id="ARBA00022723"/>
    </source>
</evidence>
<dbReference type="InterPro" id="IPR050377">
    <property type="entry name" value="Radical_SAM_PqqE_MftC-like"/>
</dbReference>
<dbReference type="SFLD" id="SFLDS00029">
    <property type="entry name" value="Radical_SAM"/>
    <property type="match status" value="1"/>
</dbReference>
<dbReference type="SFLD" id="SFLDG01067">
    <property type="entry name" value="SPASM/twitch_domain_containing"/>
    <property type="match status" value="1"/>
</dbReference>
<accession>A0A3S9SWN4</accession>
<feature type="domain" description="Radical SAM core" evidence="5">
    <location>
        <begin position="9"/>
        <end position="76"/>
    </location>
</feature>
<dbReference type="GO" id="GO:0046872">
    <property type="term" value="F:metal ion binding"/>
    <property type="evidence" value="ECO:0007669"/>
    <property type="project" value="UniProtKB-KW"/>
</dbReference>
<dbReference type="EMBL" id="CP016379">
    <property type="protein sequence ID" value="AZR72701.1"/>
    <property type="molecule type" value="Genomic_DNA"/>
</dbReference>
<evidence type="ECO:0000256" key="1">
    <source>
        <dbReference type="ARBA" id="ARBA00022691"/>
    </source>
</evidence>
<reference evidence="6 7" key="1">
    <citation type="submission" date="2016-07" db="EMBL/GenBank/DDBJ databases">
        <title>Genome and transcriptome analysis of iron-reducing fermentative bacteria Anoxybacter fermentans.</title>
        <authorList>
            <person name="Zeng X."/>
            <person name="Shao Z."/>
        </authorList>
    </citation>
    <scope>NUCLEOTIDE SEQUENCE [LARGE SCALE GENOMIC DNA]</scope>
    <source>
        <strain evidence="6 7">DY22613</strain>
    </source>
</reference>
<keyword evidence="3" id="KW-0408">Iron</keyword>
<dbReference type="InterPro" id="IPR058240">
    <property type="entry name" value="rSAM_sf"/>
</dbReference>
<protein>
    <recommendedName>
        <fullName evidence="5">Radical SAM core domain-containing protein</fullName>
    </recommendedName>
</protein>
<dbReference type="PANTHER" id="PTHR11228:SF7">
    <property type="entry name" value="PQQA PEPTIDE CYCLASE"/>
    <property type="match status" value="1"/>
</dbReference>
<organism evidence="6 7">
    <name type="scientific">Anoxybacter fermentans</name>
    <dbReference type="NCBI Taxonomy" id="1323375"/>
    <lineage>
        <taxon>Bacteria</taxon>
        <taxon>Bacillati</taxon>
        <taxon>Bacillota</taxon>
        <taxon>Clostridia</taxon>
        <taxon>Halanaerobiales</taxon>
        <taxon>Anoxybacter</taxon>
    </lineage>
</organism>
<proteinExistence type="predicted"/>
<dbReference type="Pfam" id="PF04055">
    <property type="entry name" value="Radical_SAM"/>
    <property type="match status" value="1"/>
</dbReference>
<keyword evidence="4" id="KW-0411">Iron-sulfur</keyword>
<dbReference type="SUPFAM" id="SSF102114">
    <property type="entry name" value="Radical SAM enzymes"/>
    <property type="match status" value="1"/>
</dbReference>
<dbReference type="CDD" id="cd01335">
    <property type="entry name" value="Radical_SAM"/>
    <property type="match status" value="1"/>
</dbReference>